<dbReference type="AlphaFoldDB" id="A0A0C3NK86"/>
<protein>
    <submittedName>
        <fullName evidence="1">Uncharacterized protein</fullName>
    </submittedName>
</protein>
<dbReference type="HOGENOM" id="CLU_043973_0_0_1"/>
<proteinExistence type="predicted"/>
<evidence type="ECO:0000313" key="2">
    <source>
        <dbReference type="Proteomes" id="UP000054217"/>
    </source>
</evidence>
<keyword evidence="2" id="KW-1185">Reference proteome</keyword>
<evidence type="ECO:0000313" key="1">
    <source>
        <dbReference type="EMBL" id="KIN95758.1"/>
    </source>
</evidence>
<gene>
    <name evidence="1" type="ORF">M404DRAFT_33897</name>
</gene>
<organism evidence="1 2">
    <name type="scientific">Pisolithus tinctorius Marx 270</name>
    <dbReference type="NCBI Taxonomy" id="870435"/>
    <lineage>
        <taxon>Eukaryota</taxon>
        <taxon>Fungi</taxon>
        <taxon>Dikarya</taxon>
        <taxon>Basidiomycota</taxon>
        <taxon>Agaricomycotina</taxon>
        <taxon>Agaricomycetes</taxon>
        <taxon>Agaricomycetidae</taxon>
        <taxon>Boletales</taxon>
        <taxon>Sclerodermatineae</taxon>
        <taxon>Pisolithaceae</taxon>
        <taxon>Pisolithus</taxon>
    </lineage>
</organism>
<dbReference type="Proteomes" id="UP000054217">
    <property type="component" value="Unassembled WGS sequence"/>
</dbReference>
<dbReference type="InParanoid" id="A0A0C3NK86"/>
<dbReference type="EMBL" id="KN832061">
    <property type="protein sequence ID" value="KIN95758.1"/>
    <property type="molecule type" value="Genomic_DNA"/>
</dbReference>
<dbReference type="OrthoDB" id="2621152at2759"/>
<name>A0A0C3NK86_PISTI</name>
<sequence>MAGSNIDIAADSSESLLAQFLQEREPTALAEGGIVAVMDPHENLMNWFLNEWEPTAPPADGMNMDLLEQLLNAWEPSAPPVTDEKLNRMDGSSTPAQDMTMQVDFLADLQNVWELSPLPITRESSNLRDPSPRPNSLTNLLAQLQDMREPTPPPLDSNVPIESFDLTADEDNGRNHLTFGMPERSEMRDLFEEICNSELPSEQQSLQMEQWGLAPVPCCDQVLRALHAAVSRYHGNTTPSDTPFNPTLDRHLVRAVNAIARELGTAARDQYGAASQGLRLINMLDLMEVIHYPRSAFENCPEPFIASQSHPSRQSVVEMGIVYLACQIEVASVHLKQTANIVGWPTHWFANLAMDLNQLNSLILVTVSCASYTPPLPACYHAYLRHQDDEVSFHEQMQLIPLSAFCIIDNISTIVPHWTPHTADPNSGFAFPWWLYRSEEYAADSQRLQGKGLFSMAWVFFKGLWPLPEAPIADRLDGHIKEQVNYCIENIQKYADVVRSRCHIHDSRTRTQPSPDP</sequence>
<reference evidence="1 2" key="1">
    <citation type="submission" date="2014-04" db="EMBL/GenBank/DDBJ databases">
        <authorList>
            <consortium name="DOE Joint Genome Institute"/>
            <person name="Kuo A."/>
            <person name="Kohler A."/>
            <person name="Costa M.D."/>
            <person name="Nagy L.G."/>
            <person name="Floudas D."/>
            <person name="Copeland A."/>
            <person name="Barry K.W."/>
            <person name="Cichocki N."/>
            <person name="Veneault-Fourrey C."/>
            <person name="LaButti K."/>
            <person name="Lindquist E.A."/>
            <person name="Lipzen A."/>
            <person name="Lundell T."/>
            <person name="Morin E."/>
            <person name="Murat C."/>
            <person name="Sun H."/>
            <person name="Tunlid A."/>
            <person name="Henrissat B."/>
            <person name="Grigoriev I.V."/>
            <person name="Hibbett D.S."/>
            <person name="Martin F."/>
            <person name="Nordberg H.P."/>
            <person name="Cantor M.N."/>
            <person name="Hua S.X."/>
        </authorList>
    </citation>
    <scope>NUCLEOTIDE SEQUENCE [LARGE SCALE GENOMIC DNA]</scope>
    <source>
        <strain evidence="1 2">Marx 270</strain>
    </source>
</reference>
<reference evidence="2" key="2">
    <citation type="submission" date="2015-01" db="EMBL/GenBank/DDBJ databases">
        <title>Evolutionary Origins and Diversification of the Mycorrhizal Mutualists.</title>
        <authorList>
            <consortium name="DOE Joint Genome Institute"/>
            <consortium name="Mycorrhizal Genomics Consortium"/>
            <person name="Kohler A."/>
            <person name="Kuo A."/>
            <person name="Nagy L.G."/>
            <person name="Floudas D."/>
            <person name="Copeland A."/>
            <person name="Barry K.W."/>
            <person name="Cichocki N."/>
            <person name="Veneault-Fourrey C."/>
            <person name="LaButti K."/>
            <person name="Lindquist E.A."/>
            <person name="Lipzen A."/>
            <person name="Lundell T."/>
            <person name="Morin E."/>
            <person name="Murat C."/>
            <person name="Riley R."/>
            <person name="Ohm R."/>
            <person name="Sun H."/>
            <person name="Tunlid A."/>
            <person name="Henrissat B."/>
            <person name="Grigoriev I.V."/>
            <person name="Hibbett D.S."/>
            <person name="Martin F."/>
        </authorList>
    </citation>
    <scope>NUCLEOTIDE SEQUENCE [LARGE SCALE GENOMIC DNA]</scope>
    <source>
        <strain evidence="2">Marx 270</strain>
    </source>
</reference>
<accession>A0A0C3NK86</accession>